<evidence type="ECO:0000256" key="1">
    <source>
        <dbReference type="SAM" id="MobiDB-lite"/>
    </source>
</evidence>
<proteinExistence type="predicted"/>
<protein>
    <submittedName>
        <fullName evidence="2">BAR domain-containing protein</fullName>
    </submittedName>
</protein>
<dbReference type="Pfam" id="PF10455">
    <property type="entry name" value="BAR_2"/>
    <property type="match status" value="1"/>
</dbReference>
<keyword evidence="3" id="KW-1185">Reference proteome</keyword>
<feature type="region of interest" description="Disordered" evidence="1">
    <location>
        <begin position="70"/>
        <end position="95"/>
    </location>
</feature>
<name>A0A9W8B6U6_9FUNG</name>
<feature type="compositionally biased region" description="Basic and acidic residues" evidence="1">
    <location>
        <begin position="74"/>
        <end position="89"/>
    </location>
</feature>
<dbReference type="OrthoDB" id="5549748at2759"/>
<evidence type="ECO:0000313" key="2">
    <source>
        <dbReference type="EMBL" id="KAJ1980914.1"/>
    </source>
</evidence>
<evidence type="ECO:0000313" key="3">
    <source>
        <dbReference type="Proteomes" id="UP001151582"/>
    </source>
</evidence>
<dbReference type="Proteomes" id="UP001151582">
    <property type="component" value="Unassembled WGS sequence"/>
</dbReference>
<reference evidence="2" key="1">
    <citation type="submission" date="2022-07" db="EMBL/GenBank/DDBJ databases">
        <title>Phylogenomic reconstructions and comparative analyses of Kickxellomycotina fungi.</title>
        <authorList>
            <person name="Reynolds N.K."/>
            <person name="Stajich J.E."/>
            <person name="Barry K."/>
            <person name="Grigoriev I.V."/>
            <person name="Crous P."/>
            <person name="Smith M.E."/>
        </authorList>
    </citation>
    <scope>NUCLEOTIDE SEQUENCE</scope>
    <source>
        <strain evidence="2">RSA 567</strain>
    </source>
</reference>
<comment type="caution">
    <text evidence="2">The sequence shown here is derived from an EMBL/GenBank/DDBJ whole genome shotgun (WGS) entry which is preliminary data.</text>
</comment>
<dbReference type="InterPro" id="IPR027267">
    <property type="entry name" value="AH/BAR_dom_sf"/>
</dbReference>
<dbReference type="EMBL" id="JANBQB010000145">
    <property type="protein sequence ID" value="KAJ1980914.1"/>
    <property type="molecule type" value="Genomic_DNA"/>
</dbReference>
<accession>A0A9W8B6U6</accession>
<dbReference type="SUPFAM" id="SSF103657">
    <property type="entry name" value="BAR/IMD domain-like"/>
    <property type="match status" value="1"/>
</dbReference>
<dbReference type="InterPro" id="IPR018859">
    <property type="entry name" value="BAR_dom-cont"/>
</dbReference>
<organism evidence="2 3">
    <name type="scientific">Dimargaris verticillata</name>
    <dbReference type="NCBI Taxonomy" id="2761393"/>
    <lineage>
        <taxon>Eukaryota</taxon>
        <taxon>Fungi</taxon>
        <taxon>Fungi incertae sedis</taxon>
        <taxon>Zoopagomycota</taxon>
        <taxon>Kickxellomycotina</taxon>
        <taxon>Dimargaritomycetes</taxon>
        <taxon>Dimargaritales</taxon>
        <taxon>Dimargaritaceae</taxon>
        <taxon>Dimargaris</taxon>
    </lineage>
</organism>
<sequence length="267" mass="30201">MGAATDITELPKEYLDLEKRFDAIREVQQNMYRISKTYTAPPFQLGVNQLGESFWDFSRNVSDRIQHVAMGQEDTSRDLRSPKSPEEQAPKTVYHAMSRSTLKASEEVGLEEPYGAALFKFASIQDKIGESKLKLDDSVRHRFTDPIGNSVNTSIALAMKARKNVTASRLALDATKNGLKNSGPEQADQVQHEILKAEDEFVAVVEETMSLMKAVVESPEFLRYLSELVNAELNHYKESYELLSELAPEIDEMQVTQEALYRDSQHH</sequence>
<gene>
    <name evidence="2" type="primary">GVP36</name>
    <name evidence="2" type="ORF">H4R34_002268</name>
</gene>
<dbReference type="Gene3D" id="1.20.1270.60">
    <property type="entry name" value="Arfaptin homology (AH) domain/BAR domain"/>
    <property type="match status" value="1"/>
</dbReference>
<dbReference type="AlphaFoldDB" id="A0A9W8B6U6"/>